<evidence type="ECO:0000313" key="3">
    <source>
        <dbReference type="Proteomes" id="UP000659223"/>
    </source>
</evidence>
<dbReference type="Pfam" id="PF02900">
    <property type="entry name" value="LigB"/>
    <property type="match status" value="1"/>
</dbReference>
<protein>
    <submittedName>
        <fullName evidence="2">Dioxygenase</fullName>
    </submittedName>
</protein>
<dbReference type="GO" id="GO:0051213">
    <property type="term" value="F:dioxygenase activity"/>
    <property type="evidence" value="ECO:0007669"/>
    <property type="project" value="UniProtKB-KW"/>
</dbReference>
<organism evidence="2 3">
    <name type="scientific">Streptomyces hiroshimensis</name>
    <dbReference type="NCBI Taxonomy" id="66424"/>
    <lineage>
        <taxon>Bacteria</taxon>
        <taxon>Bacillati</taxon>
        <taxon>Actinomycetota</taxon>
        <taxon>Actinomycetes</taxon>
        <taxon>Kitasatosporales</taxon>
        <taxon>Streptomycetaceae</taxon>
        <taxon>Streptomyces</taxon>
    </lineage>
</organism>
<dbReference type="Proteomes" id="UP000659223">
    <property type="component" value="Unassembled WGS sequence"/>
</dbReference>
<dbReference type="InterPro" id="IPR004183">
    <property type="entry name" value="Xdiol_dOase_suB"/>
</dbReference>
<keyword evidence="2" id="KW-0560">Oxidoreductase</keyword>
<proteinExistence type="predicted"/>
<name>A0ABQ2Z7M6_9ACTN</name>
<evidence type="ECO:0000313" key="2">
    <source>
        <dbReference type="EMBL" id="GGY07591.1"/>
    </source>
</evidence>
<accession>A0ABQ2Z7M6</accession>
<evidence type="ECO:0000259" key="1">
    <source>
        <dbReference type="Pfam" id="PF02900"/>
    </source>
</evidence>
<gene>
    <name evidence="2" type="ORF">GCM10010324_63000</name>
</gene>
<keyword evidence="3" id="KW-1185">Reference proteome</keyword>
<reference evidence="3" key="1">
    <citation type="journal article" date="2019" name="Int. J. Syst. Evol. Microbiol.">
        <title>The Global Catalogue of Microorganisms (GCM) 10K type strain sequencing project: providing services to taxonomists for standard genome sequencing and annotation.</title>
        <authorList>
            <consortium name="The Broad Institute Genomics Platform"/>
            <consortium name="The Broad Institute Genome Sequencing Center for Infectious Disease"/>
            <person name="Wu L."/>
            <person name="Ma J."/>
        </authorList>
    </citation>
    <scope>NUCLEOTIDE SEQUENCE [LARGE SCALE GENOMIC DNA]</scope>
    <source>
        <strain evidence="3">JCM 4586</strain>
    </source>
</reference>
<feature type="domain" description="Extradiol ring-cleavage dioxygenase class III enzyme subunit B" evidence="1">
    <location>
        <begin position="9"/>
        <end position="263"/>
    </location>
</feature>
<dbReference type="SUPFAM" id="SSF53213">
    <property type="entry name" value="LigB-like"/>
    <property type="match status" value="1"/>
</dbReference>
<sequence>MGDITGAGLLSHAPVIMFPEPARIEANGGSDFTLATGLEQLRRDVIDTADYDTVVVFDSHWATTTEAVITAHPRRTGLFTSDEMPAAISGLPYDLPGDPELAHAVAALAEERKVWVAANDDPHLPIHYATLNLWTYLGRGVGRAAGKPWVSVSVCQTATTEDFLRIGEIVGEAVGGLDRKVLLLASGGLSHRFWPLSELRNRMAGDPVNIVTAEARAADEQRIAWLEAGRHDRVIRTMPEYLRYAPEGRFGHYLMLAGALGGEACGARGRRFGTYENGIGTGQVHLWFDPPAARPPGRCQTPLAD</sequence>
<keyword evidence="2" id="KW-0223">Dioxygenase</keyword>
<dbReference type="RefSeq" id="WP_190025174.1">
    <property type="nucleotide sequence ID" value="NZ_BMUT01000019.1"/>
</dbReference>
<dbReference type="Gene3D" id="3.40.830.10">
    <property type="entry name" value="LigB-like"/>
    <property type="match status" value="1"/>
</dbReference>
<dbReference type="EMBL" id="BMUT01000019">
    <property type="protein sequence ID" value="GGY07591.1"/>
    <property type="molecule type" value="Genomic_DNA"/>
</dbReference>
<comment type="caution">
    <text evidence="2">The sequence shown here is derived from an EMBL/GenBank/DDBJ whole genome shotgun (WGS) entry which is preliminary data.</text>
</comment>